<evidence type="ECO:0000256" key="2">
    <source>
        <dbReference type="ARBA" id="ARBA00022475"/>
    </source>
</evidence>
<proteinExistence type="predicted"/>
<dbReference type="RefSeq" id="WP_204465488.1">
    <property type="nucleotide sequence ID" value="NZ_JAFBCV010000004.1"/>
</dbReference>
<evidence type="ECO:0000313" key="10">
    <source>
        <dbReference type="Proteomes" id="UP001179280"/>
    </source>
</evidence>
<feature type="domain" description="Na+/H+ antiporter NhaC-like C-terminal" evidence="7">
    <location>
        <begin position="151"/>
        <end position="434"/>
    </location>
</feature>
<dbReference type="Pfam" id="PF13726">
    <property type="entry name" value="Na_H_antiport_2"/>
    <property type="match status" value="1"/>
</dbReference>
<organism evidence="9 10">
    <name type="scientific">Shouchella xiaoxiensis</name>
    <dbReference type="NCBI Taxonomy" id="766895"/>
    <lineage>
        <taxon>Bacteria</taxon>
        <taxon>Bacillati</taxon>
        <taxon>Bacillota</taxon>
        <taxon>Bacilli</taxon>
        <taxon>Bacillales</taxon>
        <taxon>Bacillaceae</taxon>
        <taxon>Shouchella</taxon>
    </lineage>
</organism>
<comment type="caution">
    <text evidence="9">The sequence shown here is derived from an EMBL/GenBank/DDBJ whole genome shotgun (WGS) entry which is preliminary data.</text>
</comment>
<feature type="domain" description="Putative Na+/H+ antiporter N-terminal" evidence="8">
    <location>
        <begin position="2"/>
        <end position="88"/>
    </location>
</feature>
<feature type="transmembrane region" description="Helical" evidence="6">
    <location>
        <begin position="102"/>
        <end position="118"/>
    </location>
</feature>
<evidence type="ECO:0000256" key="6">
    <source>
        <dbReference type="SAM" id="Phobius"/>
    </source>
</evidence>
<feature type="transmembrane region" description="Helical" evidence="6">
    <location>
        <begin position="262"/>
        <end position="281"/>
    </location>
</feature>
<dbReference type="EMBL" id="JAFBCV010000004">
    <property type="protein sequence ID" value="MBM7838319.1"/>
    <property type="molecule type" value="Genomic_DNA"/>
</dbReference>
<evidence type="ECO:0000256" key="1">
    <source>
        <dbReference type="ARBA" id="ARBA00004651"/>
    </source>
</evidence>
<feature type="transmembrane region" description="Helical" evidence="6">
    <location>
        <begin position="58"/>
        <end position="81"/>
    </location>
</feature>
<dbReference type="PANTHER" id="PTHR37821:SF1">
    <property type="entry name" value="AMINO ACID TRANSPORTER YUIF-RELATED"/>
    <property type="match status" value="1"/>
</dbReference>
<keyword evidence="3 6" id="KW-0812">Transmembrane</keyword>
<feature type="transmembrane region" description="Helical" evidence="6">
    <location>
        <begin position="124"/>
        <end position="140"/>
    </location>
</feature>
<comment type="subcellular location">
    <subcellularLocation>
        <location evidence="1">Cell membrane</location>
        <topology evidence="1">Multi-pass membrane protein</topology>
    </subcellularLocation>
</comment>
<evidence type="ECO:0000259" key="7">
    <source>
        <dbReference type="Pfam" id="PF03553"/>
    </source>
</evidence>
<reference evidence="9" key="1">
    <citation type="submission" date="2021-01" db="EMBL/GenBank/DDBJ databases">
        <title>Genomic Encyclopedia of Type Strains, Phase IV (KMG-IV): sequencing the most valuable type-strain genomes for metagenomic binning, comparative biology and taxonomic classification.</title>
        <authorList>
            <person name="Goeker M."/>
        </authorList>
    </citation>
    <scope>NUCLEOTIDE SEQUENCE</scope>
    <source>
        <strain evidence="9">DSM 21943</strain>
    </source>
</reference>
<evidence type="ECO:0000313" key="9">
    <source>
        <dbReference type="EMBL" id="MBM7838319.1"/>
    </source>
</evidence>
<evidence type="ECO:0000256" key="3">
    <source>
        <dbReference type="ARBA" id="ARBA00022692"/>
    </source>
</evidence>
<feature type="transmembrane region" description="Helical" evidence="6">
    <location>
        <begin position="234"/>
        <end position="256"/>
    </location>
</feature>
<feature type="transmembrane region" description="Helical" evidence="6">
    <location>
        <begin position="367"/>
        <end position="388"/>
    </location>
</feature>
<dbReference type="InterPro" id="IPR052576">
    <property type="entry name" value="AA_Transporter-Related"/>
</dbReference>
<dbReference type="PANTHER" id="PTHR37821">
    <property type="entry name" value="AMINO ACID TRANSPORTER YUIF-RELATED"/>
    <property type="match status" value="1"/>
</dbReference>
<feature type="transmembrane region" description="Helical" evidence="6">
    <location>
        <begin position="293"/>
        <end position="313"/>
    </location>
</feature>
<keyword evidence="2" id="KW-1003">Cell membrane</keyword>
<dbReference type="InterPro" id="IPR018461">
    <property type="entry name" value="Na/H_Antiport_NhaC-like_C"/>
</dbReference>
<dbReference type="InterPro" id="IPR032813">
    <property type="entry name" value="Na_H_antiport_N"/>
</dbReference>
<feature type="transmembrane region" description="Helical" evidence="6">
    <location>
        <begin position="333"/>
        <end position="355"/>
    </location>
</feature>
<dbReference type="Proteomes" id="UP001179280">
    <property type="component" value="Unassembled WGS sequence"/>
</dbReference>
<protein>
    <submittedName>
        <fullName evidence="9">Histidine transporter YuiF (NhaC family)</fullName>
    </submittedName>
</protein>
<keyword evidence="10" id="KW-1185">Reference proteome</keyword>
<keyword evidence="4 6" id="KW-1133">Transmembrane helix</keyword>
<feature type="transmembrane region" description="Helical" evidence="6">
    <location>
        <begin position="147"/>
        <end position="170"/>
    </location>
</feature>
<evidence type="ECO:0000259" key="8">
    <source>
        <dbReference type="Pfam" id="PF13726"/>
    </source>
</evidence>
<evidence type="ECO:0000256" key="4">
    <source>
        <dbReference type="ARBA" id="ARBA00022989"/>
    </source>
</evidence>
<evidence type="ECO:0000256" key="5">
    <source>
        <dbReference type="ARBA" id="ARBA00023136"/>
    </source>
</evidence>
<keyword evidence="5 6" id="KW-0472">Membrane</keyword>
<gene>
    <name evidence="9" type="ORF">JOC54_001575</name>
</gene>
<accession>A0ABS2SS36</accession>
<sequence>MNAVIVAVVLMIVLSLLRVHVVLAMTISAIVGGLIGGLAFPDTITIFTEGLGENAEIAFSYALLGAFAVALSQTGLPDFLVEKLQKRIQKNGESERDTLTRMLLFIMLFVVACMSQNLVPIHIAFIPILIPPILSILNKLQVDRRLIACILTFGLTAPYMLLPYGFGQLFHKVIAENMAASGLEIDMGLIPQAMLIPTISSFIGLLIAVFVTYRQKRLYKDKGVSQKNDTQEKSYTTWSIVVASLAVIATVTVQTIYNDSMIPAALSGLFVLLLSGTVKLKQSDEVITDGIKMMAFIGFVMLAAAGFAEVVRATGDVEQLVTSVSTLISDNQFAAVVLMMSVGLLITLGIGSSFATVPIIATLFVPLGLEVGLSTLAIIAIIGSAGAIGDAGAPASDSTLGPTAGLNADGQHDHIWDSCVPTFLHLTVPLFIFGCVAALIL</sequence>
<feature type="transmembrane region" description="Helical" evidence="6">
    <location>
        <begin position="190"/>
        <end position="213"/>
    </location>
</feature>
<name>A0ABS2SS36_9BACI</name>
<dbReference type="Pfam" id="PF03553">
    <property type="entry name" value="Na_H_antiporter"/>
    <property type="match status" value="1"/>
</dbReference>
<feature type="transmembrane region" description="Helical" evidence="6">
    <location>
        <begin position="422"/>
        <end position="440"/>
    </location>
</feature>